<dbReference type="EMBL" id="DF842773">
    <property type="protein sequence ID" value="GAT46785.1"/>
    <property type="molecule type" value="Genomic_DNA"/>
</dbReference>
<proteinExistence type="predicted"/>
<evidence type="ECO:0000313" key="2">
    <source>
        <dbReference type="EMBL" id="GAT46785.1"/>
    </source>
</evidence>
<sequence>MKKPTSEGSQSVEAASPPTSPPMPTQTPSSLGSEPSNNSSNDSAPATPVPRPASPPETNADSHSPTLPPTAMRMPVAPRRIALPTRKHGVEQAQAAVPAVVEQTVDTAEEIVVVTEEQLKPVLVLEAPHASTALAQPVATTTTQVRDETPTARTRVGTSFQRPSSSFLRLRWCLRRCQSRKRLWWPRAISRRTSVVQAFAEGIEDADAGEVVEQAVQELEKEQLELEAAEDAIVGAPIVVGATEPVVEEALVVEPGLAIKSDSAIIEVVVICQRGTSSRGCRARSPSHARTRCTESTSGVARSTGIEGIQAFTMVREMATTSSSLWCTGSRVRECMALLVLHLNGLLYAPHRRPPALSHPPPHPSSLLFVDLEEDGDQDATVVVSATSTPQLVVGVALEYALRMRYAFANNAEAPPPAPRFRDVGDEQSRCRWRLRRVAREMSLSGNQTTSSTDGWRMVWVVEDFRDGFNVEG</sequence>
<feature type="region of interest" description="Disordered" evidence="1">
    <location>
        <begin position="1"/>
        <end position="74"/>
    </location>
</feature>
<protein>
    <submittedName>
        <fullName evidence="2">Uncharacterized protein</fullName>
    </submittedName>
</protein>
<accession>A0ABQ0L748</accession>
<keyword evidence="3" id="KW-1185">Reference proteome</keyword>
<feature type="compositionally biased region" description="Low complexity" evidence="1">
    <location>
        <begin position="26"/>
        <end position="46"/>
    </location>
</feature>
<reference evidence="2" key="1">
    <citation type="submission" date="2014-09" db="EMBL/GenBank/DDBJ databases">
        <title>Genome sequence of the luminous mushroom Mycena chlorophos for searching fungal bioluminescence genes.</title>
        <authorList>
            <person name="Tanaka Y."/>
            <person name="Kasuga D."/>
            <person name="Oba Y."/>
            <person name="Hase S."/>
            <person name="Sato K."/>
            <person name="Oba Y."/>
            <person name="Sakakibara Y."/>
        </authorList>
    </citation>
    <scope>NUCLEOTIDE SEQUENCE</scope>
</reference>
<feature type="compositionally biased region" description="Polar residues" evidence="1">
    <location>
        <begin position="1"/>
        <end position="13"/>
    </location>
</feature>
<gene>
    <name evidence="2" type="ORF">MCHLO_04284</name>
</gene>
<name>A0ABQ0L748_MYCCL</name>
<dbReference type="Proteomes" id="UP000815677">
    <property type="component" value="Unassembled WGS sequence"/>
</dbReference>
<organism evidence="2 3">
    <name type="scientific">Mycena chlorophos</name>
    <name type="common">Agaric fungus</name>
    <name type="synonym">Agaricus chlorophos</name>
    <dbReference type="NCBI Taxonomy" id="658473"/>
    <lineage>
        <taxon>Eukaryota</taxon>
        <taxon>Fungi</taxon>
        <taxon>Dikarya</taxon>
        <taxon>Basidiomycota</taxon>
        <taxon>Agaricomycotina</taxon>
        <taxon>Agaricomycetes</taxon>
        <taxon>Agaricomycetidae</taxon>
        <taxon>Agaricales</taxon>
        <taxon>Marasmiineae</taxon>
        <taxon>Mycenaceae</taxon>
        <taxon>Mycena</taxon>
    </lineage>
</organism>
<evidence type="ECO:0000256" key="1">
    <source>
        <dbReference type="SAM" id="MobiDB-lite"/>
    </source>
</evidence>
<feature type="region of interest" description="Disordered" evidence="1">
    <location>
        <begin position="137"/>
        <end position="158"/>
    </location>
</feature>
<evidence type="ECO:0000313" key="3">
    <source>
        <dbReference type="Proteomes" id="UP000815677"/>
    </source>
</evidence>